<dbReference type="Proteomes" id="UP000292884">
    <property type="component" value="Unassembled WGS sequence"/>
</dbReference>
<dbReference type="Pfam" id="PF12833">
    <property type="entry name" value="HTH_18"/>
    <property type="match status" value="1"/>
</dbReference>
<dbReference type="InterPro" id="IPR018060">
    <property type="entry name" value="HTH_AraC"/>
</dbReference>
<dbReference type="SMART" id="SM00342">
    <property type="entry name" value="HTH_ARAC"/>
    <property type="match status" value="1"/>
</dbReference>
<dbReference type="PANTHER" id="PTHR43280">
    <property type="entry name" value="ARAC-FAMILY TRANSCRIPTIONAL REGULATOR"/>
    <property type="match status" value="1"/>
</dbReference>
<evidence type="ECO:0000313" key="6">
    <source>
        <dbReference type="Proteomes" id="UP000292884"/>
    </source>
</evidence>
<keyword evidence="6" id="KW-1185">Reference proteome</keyword>
<feature type="domain" description="HTH araC/xylS-type" evidence="4">
    <location>
        <begin position="190"/>
        <end position="288"/>
    </location>
</feature>
<keyword evidence="1" id="KW-0805">Transcription regulation</keyword>
<protein>
    <submittedName>
        <fullName evidence="5">AraC family transcriptional regulator</fullName>
    </submittedName>
</protein>
<evidence type="ECO:0000259" key="4">
    <source>
        <dbReference type="PROSITE" id="PS01124"/>
    </source>
</evidence>
<dbReference type="EMBL" id="SJSK01000003">
    <property type="protein sequence ID" value="TCC90093.1"/>
    <property type="molecule type" value="Genomic_DNA"/>
</dbReference>
<dbReference type="OrthoDB" id="642439at2"/>
<dbReference type="SUPFAM" id="SSF46689">
    <property type="entry name" value="Homeodomain-like"/>
    <property type="match status" value="2"/>
</dbReference>
<evidence type="ECO:0000256" key="1">
    <source>
        <dbReference type="ARBA" id="ARBA00023015"/>
    </source>
</evidence>
<keyword evidence="2" id="KW-0238">DNA-binding</keyword>
<dbReference type="GO" id="GO:0043565">
    <property type="term" value="F:sequence-specific DNA binding"/>
    <property type="evidence" value="ECO:0007669"/>
    <property type="project" value="InterPro"/>
</dbReference>
<name>A0A4R0MTH6_9SPHI</name>
<evidence type="ECO:0000256" key="2">
    <source>
        <dbReference type="ARBA" id="ARBA00023125"/>
    </source>
</evidence>
<keyword evidence="3" id="KW-0804">Transcription</keyword>
<evidence type="ECO:0000256" key="3">
    <source>
        <dbReference type="ARBA" id="ARBA00023163"/>
    </source>
</evidence>
<organism evidence="5 6">
    <name type="scientific">Pedobacter frigiditerrae</name>
    <dbReference type="NCBI Taxonomy" id="2530452"/>
    <lineage>
        <taxon>Bacteria</taxon>
        <taxon>Pseudomonadati</taxon>
        <taxon>Bacteroidota</taxon>
        <taxon>Sphingobacteriia</taxon>
        <taxon>Sphingobacteriales</taxon>
        <taxon>Sphingobacteriaceae</taxon>
        <taxon>Pedobacter</taxon>
    </lineage>
</organism>
<dbReference type="PROSITE" id="PS01124">
    <property type="entry name" value="HTH_ARAC_FAMILY_2"/>
    <property type="match status" value="1"/>
</dbReference>
<dbReference type="InterPro" id="IPR037923">
    <property type="entry name" value="HTH-like"/>
</dbReference>
<dbReference type="PANTHER" id="PTHR43280:SF28">
    <property type="entry name" value="HTH-TYPE TRANSCRIPTIONAL ACTIVATOR RHAS"/>
    <property type="match status" value="1"/>
</dbReference>
<evidence type="ECO:0000313" key="5">
    <source>
        <dbReference type="EMBL" id="TCC90093.1"/>
    </source>
</evidence>
<dbReference type="GO" id="GO:0003700">
    <property type="term" value="F:DNA-binding transcription factor activity"/>
    <property type="evidence" value="ECO:0007669"/>
    <property type="project" value="InterPro"/>
</dbReference>
<dbReference type="SUPFAM" id="SSF51215">
    <property type="entry name" value="Regulatory protein AraC"/>
    <property type="match status" value="1"/>
</dbReference>
<reference evidence="5 6" key="1">
    <citation type="submission" date="2019-02" db="EMBL/GenBank/DDBJ databases">
        <title>Pedobacter sp. RP-1-13 sp. nov., isolated from Arctic soil.</title>
        <authorList>
            <person name="Dahal R.H."/>
        </authorList>
    </citation>
    <scope>NUCLEOTIDE SEQUENCE [LARGE SCALE GENOMIC DNA]</scope>
    <source>
        <strain evidence="5 6">RP-1-13</strain>
    </source>
</reference>
<dbReference type="InterPro" id="IPR009057">
    <property type="entry name" value="Homeodomain-like_sf"/>
</dbReference>
<dbReference type="Gene3D" id="1.10.10.60">
    <property type="entry name" value="Homeodomain-like"/>
    <property type="match status" value="2"/>
</dbReference>
<proteinExistence type="predicted"/>
<sequence length="293" mass="34267">METYFKRLGNNNSLHQENKRYAFGDHLNDDFTLKFVFSGSKLYKINRRSLVVHPDCFLAINKNTSFESKVQSDQCVQSLSISFAPDFIKDMQGTLIKSTAYLLDNLMEGDAGDLRFPETLLPLKSNLNFNLKHIRRYVRDCLRDDSLLEEYLHHTFINYFEIINSDVVLAGDRLKCLKKNTKIEVIKRLNIAKDFMYCNYNQQITLTQIAENSCLSVNHLLRTFKQVFGETPYQFLTKLRLRRANYLIKNSLYPINEIVALVGFECASSFIRLYKSYFSHTPGKFRSYDYQIA</sequence>
<comment type="caution">
    <text evidence="5">The sequence shown here is derived from an EMBL/GenBank/DDBJ whole genome shotgun (WGS) entry which is preliminary data.</text>
</comment>
<dbReference type="AlphaFoldDB" id="A0A4R0MTH6"/>
<dbReference type="RefSeq" id="WP_131553496.1">
    <property type="nucleotide sequence ID" value="NZ_SJSK01000003.1"/>
</dbReference>
<gene>
    <name evidence="5" type="ORF">EZ428_12450</name>
</gene>
<accession>A0A4R0MTH6</accession>